<organism evidence="2 3">
    <name type="scientific">Ensete ventricosum</name>
    <name type="common">Abyssinian banana</name>
    <name type="synonym">Musa ensete</name>
    <dbReference type="NCBI Taxonomy" id="4639"/>
    <lineage>
        <taxon>Eukaryota</taxon>
        <taxon>Viridiplantae</taxon>
        <taxon>Streptophyta</taxon>
        <taxon>Embryophyta</taxon>
        <taxon>Tracheophyta</taxon>
        <taxon>Spermatophyta</taxon>
        <taxon>Magnoliopsida</taxon>
        <taxon>Liliopsida</taxon>
        <taxon>Zingiberales</taxon>
        <taxon>Musaceae</taxon>
        <taxon>Ensete</taxon>
    </lineage>
</organism>
<comment type="caution">
    <text evidence="2">The sequence shown here is derived from an EMBL/GenBank/DDBJ whole genome shotgun (WGS) entry which is preliminary data.</text>
</comment>
<dbReference type="Proteomes" id="UP000287651">
    <property type="component" value="Unassembled WGS sequence"/>
</dbReference>
<dbReference type="EMBL" id="AMZH03015637">
    <property type="protein sequence ID" value="RRT45732.1"/>
    <property type="molecule type" value="Genomic_DNA"/>
</dbReference>
<evidence type="ECO:0000256" key="1">
    <source>
        <dbReference type="SAM" id="MobiDB-lite"/>
    </source>
</evidence>
<accession>A0A426Y1X7</accession>
<dbReference type="AlphaFoldDB" id="A0A426Y1X7"/>
<reference evidence="2 3" key="1">
    <citation type="journal article" date="2014" name="Agronomy (Basel)">
        <title>A Draft Genome Sequence for Ensete ventricosum, the Drought-Tolerant Tree Against Hunger.</title>
        <authorList>
            <person name="Harrison J."/>
            <person name="Moore K.A."/>
            <person name="Paszkiewicz K."/>
            <person name="Jones T."/>
            <person name="Grant M."/>
            <person name="Ambacheew D."/>
            <person name="Muzemil S."/>
            <person name="Studholme D.J."/>
        </authorList>
    </citation>
    <scope>NUCLEOTIDE SEQUENCE [LARGE SCALE GENOMIC DNA]</scope>
</reference>
<evidence type="ECO:0000313" key="2">
    <source>
        <dbReference type="EMBL" id="RRT45732.1"/>
    </source>
</evidence>
<feature type="region of interest" description="Disordered" evidence="1">
    <location>
        <begin position="1"/>
        <end position="47"/>
    </location>
</feature>
<feature type="compositionally biased region" description="Acidic residues" evidence="1">
    <location>
        <begin position="7"/>
        <end position="28"/>
    </location>
</feature>
<evidence type="ECO:0000313" key="3">
    <source>
        <dbReference type="Proteomes" id="UP000287651"/>
    </source>
</evidence>
<sequence>MMVGSGGEEEEEEEAGEAEAEGGGDEAAEAVNGGPEEEARGSEGGCLSRNGGAVWPAVRMLPRRLLHCLTHLRSICCCSPICPAVSSSVAYLARMMNCYRI</sequence>
<name>A0A426Y1X7_ENSVE</name>
<proteinExistence type="predicted"/>
<gene>
    <name evidence="2" type="ORF">B296_00038464</name>
</gene>
<protein>
    <submittedName>
        <fullName evidence="2">Uncharacterized protein</fullName>
    </submittedName>
</protein>